<protein>
    <submittedName>
        <fullName evidence="1">Uncharacterized protein</fullName>
    </submittedName>
</protein>
<sequence>MVWISNPEKQKYFKIQPNQLVPQGSKYSKQEVSKRQESAVKRKKLETFEDRVSTERIKPAGILRHPIIGKLGLQREIGQHRPRTSTFMQQCGEASVQLFERNTLLDLHTWDPRLIVRSVDRDPRTARIFTGLNIAGPSGFRYVDYRPIIV</sequence>
<evidence type="ECO:0000313" key="1">
    <source>
        <dbReference type="EMBL" id="EEP79251.1"/>
    </source>
</evidence>
<reference evidence="2" key="1">
    <citation type="journal article" date="2009" name="Genome Res.">
        <title>Comparative genomic analyses of the human fungal pathogens Coccidioides and their relatives.</title>
        <authorList>
            <person name="Sharpton T.J."/>
            <person name="Stajich J.E."/>
            <person name="Rounsley S.D."/>
            <person name="Gardner M.J."/>
            <person name="Wortman J.R."/>
            <person name="Jordar V.S."/>
            <person name="Maiti R."/>
            <person name="Kodira C.D."/>
            <person name="Neafsey D.E."/>
            <person name="Zeng Q."/>
            <person name="Hung C.-Y."/>
            <person name="McMahan C."/>
            <person name="Muszewska A."/>
            <person name="Grynberg M."/>
            <person name="Mandel M.A."/>
            <person name="Kellner E.M."/>
            <person name="Barker B.M."/>
            <person name="Galgiani J.N."/>
            <person name="Orbach M.J."/>
            <person name="Kirkland T.N."/>
            <person name="Cole G.T."/>
            <person name="Henn M.R."/>
            <person name="Birren B.W."/>
            <person name="Taylor J.W."/>
        </authorList>
    </citation>
    <scope>NUCLEOTIDE SEQUENCE [LARGE SCALE GENOMIC DNA]</scope>
    <source>
        <strain evidence="2">UAMH 1704</strain>
    </source>
</reference>
<evidence type="ECO:0000313" key="2">
    <source>
        <dbReference type="Proteomes" id="UP000002058"/>
    </source>
</evidence>
<dbReference type="eggNOG" id="KOG2695">
    <property type="taxonomic scope" value="Eukaryota"/>
</dbReference>
<proteinExistence type="predicted"/>
<dbReference type="HOGENOM" id="CLU_1741930_0_0_1"/>
<organism evidence="1 2">
    <name type="scientific">Uncinocarpus reesii (strain UAMH 1704)</name>
    <dbReference type="NCBI Taxonomy" id="336963"/>
    <lineage>
        <taxon>Eukaryota</taxon>
        <taxon>Fungi</taxon>
        <taxon>Dikarya</taxon>
        <taxon>Ascomycota</taxon>
        <taxon>Pezizomycotina</taxon>
        <taxon>Eurotiomycetes</taxon>
        <taxon>Eurotiomycetidae</taxon>
        <taxon>Onygenales</taxon>
        <taxon>Onygenaceae</taxon>
        <taxon>Uncinocarpus</taxon>
    </lineage>
</organism>
<name>C4JMN9_UNCRE</name>
<dbReference type="AlphaFoldDB" id="C4JMN9"/>
<keyword evidence="2" id="KW-1185">Reference proteome</keyword>
<accession>C4JMN9</accession>
<dbReference type="EMBL" id="CH476616">
    <property type="protein sequence ID" value="EEP79251.1"/>
    <property type="molecule type" value="Genomic_DNA"/>
</dbReference>
<dbReference type="VEuPathDB" id="FungiDB:UREG_04097"/>
<dbReference type="OrthoDB" id="128867at2759"/>
<dbReference type="KEGG" id="ure:UREG_04097"/>
<dbReference type="STRING" id="336963.C4JMN9"/>
<dbReference type="OMA" id="ELNHREW"/>
<gene>
    <name evidence="1" type="ORF">UREG_04097</name>
</gene>
<dbReference type="InParanoid" id="C4JMN9"/>
<dbReference type="GeneID" id="8444800"/>
<dbReference type="Proteomes" id="UP000002058">
    <property type="component" value="Unassembled WGS sequence"/>
</dbReference>
<dbReference type="RefSeq" id="XP_002544580.1">
    <property type="nucleotide sequence ID" value="XM_002544534.1"/>
</dbReference>